<dbReference type="Pfam" id="PF08145">
    <property type="entry name" value="BOP1NT"/>
    <property type="match status" value="1"/>
</dbReference>
<dbReference type="EMBL" id="HBDY01004518">
    <property type="protein sequence ID" value="CAD8232701.1"/>
    <property type="molecule type" value="Transcribed_RNA"/>
</dbReference>
<evidence type="ECO:0000256" key="6">
    <source>
        <dbReference type="ARBA" id="ARBA00023242"/>
    </source>
</evidence>
<dbReference type="GO" id="GO:0043021">
    <property type="term" value="F:ribonucleoprotein complex binding"/>
    <property type="evidence" value="ECO:0007669"/>
    <property type="project" value="TreeGrafter"/>
</dbReference>
<protein>
    <recommendedName>
        <fullName evidence="7">BOP1 N-terminal domain-containing protein</fullName>
    </recommendedName>
</protein>
<evidence type="ECO:0000256" key="4">
    <source>
        <dbReference type="ARBA" id="ARBA00022574"/>
    </source>
</evidence>
<dbReference type="PANTHER" id="PTHR17605:SF0">
    <property type="entry name" value="RIBOSOME BIOGENESIS PROTEIN BOP1"/>
    <property type="match status" value="1"/>
</dbReference>
<accession>A0A6U0GFQ8</accession>
<comment type="subcellular location">
    <subcellularLocation>
        <location evidence="1">Nucleus</location>
        <location evidence="1">Nucleolus</location>
    </subcellularLocation>
</comment>
<evidence type="ECO:0000313" key="9">
    <source>
        <dbReference type="EMBL" id="CAD8232705.1"/>
    </source>
</evidence>
<proteinExistence type="predicted"/>
<dbReference type="GO" id="GO:0000463">
    <property type="term" value="P:maturation of LSU-rRNA from tricistronic rRNA transcript (SSU-rRNA, 5.8S rRNA, LSU-rRNA)"/>
    <property type="evidence" value="ECO:0007669"/>
    <property type="project" value="TreeGrafter"/>
</dbReference>
<dbReference type="AlphaFoldDB" id="A0A6U0GFQ8"/>
<keyword evidence="5" id="KW-0677">Repeat</keyword>
<evidence type="ECO:0000256" key="2">
    <source>
        <dbReference type="ARBA" id="ARBA00022517"/>
    </source>
</evidence>
<evidence type="ECO:0000256" key="3">
    <source>
        <dbReference type="ARBA" id="ARBA00022552"/>
    </source>
</evidence>
<sequence length="163" mass="19234">MDNARGDVPREWYRDEGHVGYDVDGRKIVKQKWDDSIEHLIRLTDDLSYWRNVFDEKGGKELVVSKSQLELFRRLRTSIIPVMDIHSDEVQPPITNKNNIKVKQFAYIFRLSLVFLRFAWKSDQVITFKPFKCPNGVSFHRNGKLSLFFESCAVFAEKLPYNF</sequence>
<evidence type="ECO:0000256" key="1">
    <source>
        <dbReference type="ARBA" id="ARBA00004604"/>
    </source>
</evidence>
<dbReference type="InterPro" id="IPR028598">
    <property type="entry name" value="BOP1/Erb1"/>
</dbReference>
<reference evidence="9" key="1">
    <citation type="submission" date="2021-01" db="EMBL/GenBank/DDBJ databases">
        <authorList>
            <person name="Corre E."/>
            <person name="Pelletier E."/>
            <person name="Niang G."/>
            <person name="Scheremetjew M."/>
            <person name="Finn R."/>
            <person name="Kale V."/>
            <person name="Holt S."/>
            <person name="Cochrane G."/>
            <person name="Meng A."/>
            <person name="Brown T."/>
            <person name="Cohen L."/>
        </authorList>
    </citation>
    <scope>NUCLEOTIDE SEQUENCE</scope>
    <source>
        <strain evidence="9">RCC1614</strain>
    </source>
</reference>
<feature type="domain" description="BOP1 N-terminal" evidence="7">
    <location>
        <begin position="13"/>
        <end position="92"/>
    </location>
</feature>
<gene>
    <name evidence="8" type="ORF">MPUS1402_LOCUS3416</name>
    <name evidence="9" type="ORF">MPUS1402_LOCUS3418</name>
</gene>
<evidence type="ECO:0000259" key="7">
    <source>
        <dbReference type="Pfam" id="PF08145"/>
    </source>
</evidence>
<keyword evidence="6" id="KW-0539">Nucleus</keyword>
<keyword evidence="3" id="KW-0698">rRNA processing</keyword>
<dbReference type="PANTHER" id="PTHR17605">
    <property type="entry name" value="RIBOSOME BIOGENESIS PROTEIN BOP1 BLOCK OF PROLIFERATION 1 PROTEIN"/>
    <property type="match status" value="1"/>
</dbReference>
<dbReference type="GO" id="GO:0070545">
    <property type="term" value="C:PeBoW complex"/>
    <property type="evidence" value="ECO:0007669"/>
    <property type="project" value="TreeGrafter"/>
</dbReference>
<keyword evidence="2" id="KW-0690">Ribosome biogenesis</keyword>
<dbReference type="InterPro" id="IPR012953">
    <property type="entry name" value="BOP1_N_dom"/>
</dbReference>
<keyword evidence="4" id="KW-0853">WD repeat</keyword>
<organism evidence="9">
    <name type="scientific">Micromonas pusilla</name>
    <name type="common">Picoplanktonic green alga</name>
    <name type="synonym">Chromulina pusilla</name>
    <dbReference type="NCBI Taxonomy" id="38833"/>
    <lineage>
        <taxon>Eukaryota</taxon>
        <taxon>Viridiplantae</taxon>
        <taxon>Chlorophyta</taxon>
        <taxon>Mamiellophyceae</taxon>
        <taxon>Mamiellales</taxon>
        <taxon>Mamiellaceae</taxon>
        <taxon>Micromonas</taxon>
    </lineage>
</organism>
<dbReference type="GO" id="GO:0030687">
    <property type="term" value="C:preribosome, large subunit precursor"/>
    <property type="evidence" value="ECO:0007669"/>
    <property type="project" value="TreeGrafter"/>
</dbReference>
<evidence type="ECO:0000313" key="8">
    <source>
        <dbReference type="EMBL" id="CAD8232701.1"/>
    </source>
</evidence>
<name>A0A6U0GFQ8_MICPS</name>
<evidence type="ECO:0000256" key="5">
    <source>
        <dbReference type="ARBA" id="ARBA00022737"/>
    </source>
</evidence>
<dbReference type="EMBL" id="HBDY01004520">
    <property type="protein sequence ID" value="CAD8232705.1"/>
    <property type="molecule type" value="Transcribed_RNA"/>
</dbReference>